<protein>
    <submittedName>
        <fullName evidence="4">LuxR C-terminal-related transcriptional regulator</fullName>
    </submittedName>
</protein>
<dbReference type="InterPro" id="IPR000792">
    <property type="entry name" value="Tscrpt_reg_LuxR_C"/>
</dbReference>
<gene>
    <name evidence="4" type="ORF">O9570_20505</name>
</gene>
<dbReference type="GO" id="GO:0003677">
    <property type="term" value="F:DNA binding"/>
    <property type="evidence" value="ECO:0007669"/>
    <property type="project" value="UniProtKB-KW"/>
</dbReference>
<keyword evidence="3" id="KW-0804">Transcription</keyword>
<accession>A0A0M7HWW6</accession>
<dbReference type="SUPFAM" id="SSF46894">
    <property type="entry name" value="C-terminal effector domain of the bipartite response regulators"/>
    <property type="match status" value="1"/>
</dbReference>
<dbReference type="Proteomes" id="UP001141992">
    <property type="component" value="Unassembled WGS sequence"/>
</dbReference>
<dbReference type="PANTHER" id="PTHR44688:SF16">
    <property type="entry name" value="DNA-BINDING TRANSCRIPTIONAL ACTIVATOR DEVR_DOSR"/>
    <property type="match status" value="1"/>
</dbReference>
<dbReference type="eggNOG" id="COG2197">
    <property type="taxonomic scope" value="Bacteria"/>
</dbReference>
<name>A0A0D6INB1_ALCXX</name>
<dbReference type="SMART" id="SM00421">
    <property type="entry name" value="HTH_LUXR"/>
    <property type="match status" value="1"/>
</dbReference>
<dbReference type="PRINTS" id="PR00038">
    <property type="entry name" value="HTHLUXR"/>
</dbReference>
<sequence>MDETSKPLAVDGGTDQWAASAVMDLGGPMFHAALLMALRETVAADHVSHVFYGHDGSVQYSSAASLLNQSLIEWTTTVYVDDQFYRRDPNYALLRDLACRPEHHPDLIIQAAAPERILDAEYRELLFERPGFASKISLIGARSEGASYINLYFSRSHPPGVTDVMRGRAPLLIALARRHHQLCRREAAPAPIWSDGLSEREVQVADLLRQGRTAKEVGRELGLSPTTVVTYKNRIFKKSNVASLKEFLIKAPAGCGARSNA</sequence>
<dbReference type="PROSITE" id="PS50043">
    <property type="entry name" value="HTH_LUXR_2"/>
    <property type="match status" value="1"/>
</dbReference>
<dbReference type="EMBL" id="JAPZVI010000018">
    <property type="protein sequence ID" value="MCZ8403849.1"/>
    <property type="molecule type" value="Genomic_DNA"/>
</dbReference>
<dbReference type="PROSITE" id="PS00622">
    <property type="entry name" value="HTH_LUXR_1"/>
    <property type="match status" value="1"/>
</dbReference>
<dbReference type="RefSeq" id="WP_035182042.1">
    <property type="nucleotide sequence ID" value="NZ_CAXONT010000121.1"/>
</dbReference>
<comment type="caution">
    <text evidence="4">The sequence shown here is derived from an EMBL/GenBank/DDBJ whole genome shotgun (WGS) entry which is preliminary data.</text>
</comment>
<dbReference type="Gene3D" id="1.10.10.10">
    <property type="entry name" value="Winged helix-like DNA-binding domain superfamily/Winged helix DNA-binding domain"/>
    <property type="match status" value="1"/>
</dbReference>
<dbReference type="GO" id="GO:0006355">
    <property type="term" value="P:regulation of DNA-templated transcription"/>
    <property type="evidence" value="ECO:0007669"/>
    <property type="project" value="InterPro"/>
</dbReference>
<keyword evidence="1" id="KW-0805">Transcription regulation</keyword>
<proteinExistence type="predicted"/>
<evidence type="ECO:0000256" key="1">
    <source>
        <dbReference type="ARBA" id="ARBA00023015"/>
    </source>
</evidence>
<dbReference type="PANTHER" id="PTHR44688">
    <property type="entry name" value="DNA-BINDING TRANSCRIPTIONAL ACTIVATOR DEVR_DOSR"/>
    <property type="match status" value="1"/>
</dbReference>
<evidence type="ECO:0000256" key="3">
    <source>
        <dbReference type="ARBA" id="ARBA00023163"/>
    </source>
</evidence>
<reference evidence="4" key="1">
    <citation type="submission" date="2022-12" db="EMBL/GenBank/DDBJ databases">
        <authorList>
            <person name="Voronina O.L."/>
            <person name="Kunda M.S."/>
            <person name="Ryzhova N."/>
            <person name="Aksenova E.I."/>
        </authorList>
    </citation>
    <scope>NUCLEOTIDE SEQUENCE</scope>
    <source>
        <strain evidence="4">SCCH136:Ach223948</strain>
    </source>
</reference>
<evidence type="ECO:0000313" key="5">
    <source>
        <dbReference type="Proteomes" id="UP001141992"/>
    </source>
</evidence>
<evidence type="ECO:0000313" key="4">
    <source>
        <dbReference type="EMBL" id="MCZ8403849.1"/>
    </source>
</evidence>
<dbReference type="Pfam" id="PF00196">
    <property type="entry name" value="GerE"/>
    <property type="match status" value="1"/>
</dbReference>
<keyword evidence="2" id="KW-0238">DNA-binding</keyword>
<dbReference type="GeneID" id="75272949"/>
<dbReference type="AlphaFoldDB" id="A0A0D6INB1"/>
<dbReference type="InterPro" id="IPR036388">
    <property type="entry name" value="WH-like_DNA-bd_sf"/>
</dbReference>
<organism evidence="4 5">
    <name type="scientific">Alcaligenes xylosoxydans xylosoxydans</name>
    <name type="common">Achromobacter xylosoxidans</name>
    <dbReference type="NCBI Taxonomy" id="85698"/>
    <lineage>
        <taxon>Bacteria</taxon>
        <taxon>Pseudomonadati</taxon>
        <taxon>Pseudomonadota</taxon>
        <taxon>Betaproteobacteria</taxon>
        <taxon>Burkholderiales</taxon>
        <taxon>Alcaligenaceae</taxon>
        <taxon>Achromobacter</taxon>
    </lineage>
</organism>
<dbReference type="KEGG" id="axx:ERS451415_05491"/>
<evidence type="ECO:0000256" key="2">
    <source>
        <dbReference type="ARBA" id="ARBA00023125"/>
    </source>
</evidence>
<dbReference type="InterPro" id="IPR016032">
    <property type="entry name" value="Sig_transdc_resp-reg_C-effctor"/>
</dbReference>
<accession>A0A0D6INB1</accession>